<sequence length="360" mass="38177">MKETTAENGRRPRRGHGRPTLHDVAAVAQVTRITVSRYLREPHLVAPETAERIQAAIAQTGYVRNLQAGQLASGRSRMVAALIPNVGHSIFGESIQGLVDGLRDTEYELLLMPTGYSLEREEAQLRALAGWGPAALVVTGRHHTPGALRLLRDAQQAGTPVVEIWDCSHAAPASDGAPALPQIGFDHHAVGRAVAEHLLAQGHRSLAFVASAVSEDYRAGDRCEGFVQAVQAAGAQVRVFRANAGDVFDAGRAMLGPLRSADHGRITAVGVANDQLACGLLLEAQATGLPVPQALSVVGFGDFPLGNQLRPRLSTVRPPREEIGRATARALLAALDAEEPVRGCELPWQLIDRGSTGPVG</sequence>
<dbReference type="InterPro" id="IPR000843">
    <property type="entry name" value="HTH_LacI"/>
</dbReference>
<dbReference type="Gene3D" id="1.10.260.40">
    <property type="entry name" value="lambda repressor-like DNA-binding domains"/>
    <property type="match status" value="1"/>
</dbReference>
<keyword evidence="6" id="KW-1185">Reference proteome</keyword>
<dbReference type="Gene3D" id="3.40.50.2300">
    <property type="match status" value="2"/>
</dbReference>
<dbReference type="SMART" id="SM00354">
    <property type="entry name" value="HTH_LACI"/>
    <property type="match status" value="1"/>
</dbReference>
<dbReference type="PROSITE" id="PS50932">
    <property type="entry name" value="HTH_LACI_2"/>
    <property type="match status" value="1"/>
</dbReference>
<evidence type="ECO:0000256" key="1">
    <source>
        <dbReference type="ARBA" id="ARBA00023015"/>
    </source>
</evidence>
<reference evidence="5" key="1">
    <citation type="submission" date="2022-05" db="EMBL/GenBank/DDBJ databases">
        <title>An RpoN-dependent PEP-CTERM gene is involved in floc formation of an Aquincola tertiaricarbonis strain.</title>
        <authorList>
            <person name="Qiu D."/>
            <person name="Xia M."/>
        </authorList>
    </citation>
    <scope>NUCLEOTIDE SEQUENCE</scope>
    <source>
        <strain evidence="5">RN12</strain>
    </source>
</reference>
<dbReference type="Pfam" id="PF00356">
    <property type="entry name" value="LacI"/>
    <property type="match status" value="1"/>
</dbReference>
<dbReference type="Proteomes" id="UP001056201">
    <property type="component" value="Chromosome 1"/>
</dbReference>
<dbReference type="SUPFAM" id="SSF53822">
    <property type="entry name" value="Periplasmic binding protein-like I"/>
    <property type="match status" value="1"/>
</dbReference>
<dbReference type="PROSITE" id="PS00356">
    <property type="entry name" value="HTH_LACI_1"/>
    <property type="match status" value="1"/>
</dbReference>
<feature type="domain" description="HTH lacI-type" evidence="4">
    <location>
        <begin position="19"/>
        <end position="73"/>
    </location>
</feature>
<dbReference type="InterPro" id="IPR010982">
    <property type="entry name" value="Lambda_DNA-bd_dom_sf"/>
</dbReference>
<dbReference type="CDD" id="cd01575">
    <property type="entry name" value="PBP1_GntR"/>
    <property type="match status" value="1"/>
</dbReference>
<dbReference type="PANTHER" id="PTHR30146">
    <property type="entry name" value="LACI-RELATED TRANSCRIPTIONAL REPRESSOR"/>
    <property type="match status" value="1"/>
</dbReference>
<evidence type="ECO:0000259" key="4">
    <source>
        <dbReference type="PROSITE" id="PS50932"/>
    </source>
</evidence>
<dbReference type="InterPro" id="IPR046335">
    <property type="entry name" value="LacI/GalR-like_sensor"/>
</dbReference>
<dbReference type="EMBL" id="CP097635">
    <property type="protein sequence ID" value="URI08223.1"/>
    <property type="molecule type" value="Genomic_DNA"/>
</dbReference>
<dbReference type="CDD" id="cd01392">
    <property type="entry name" value="HTH_LacI"/>
    <property type="match status" value="1"/>
</dbReference>
<dbReference type="RefSeq" id="WP_250196445.1">
    <property type="nucleotide sequence ID" value="NZ_CP097635.1"/>
</dbReference>
<evidence type="ECO:0000256" key="2">
    <source>
        <dbReference type="ARBA" id="ARBA00023125"/>
    </source>
</evidence>
<keyword evidence="3" id="KW-0804">Transcription</keyword>
<evidence type="ECO:0000313" key="5">
    <source>
        <dbReference type="EMBL" id="URI08223.1"/>
    </source>
</evidence>
<dbReference type="InterPro" id="IPR028082">
    <property type="entry name" value="Peripla_BP_I"/>
</dbReference>
<dbReference type="PANTHER" id="PTHR30146:SF33">
    <property type="entry name" value="TRANSCRIPTIONAL REGULATOR"/>
    <property type="match status" value="1"/>
</dbReference>
<dbReference type="Pfam" id="PF13377">
    <property type="entry name" value="Peripla_BP_3"/>
    <property type="match status" value="1"/>
</dbReference>
<name>A0ABY4S917_AQUTE</name>
<dbReference type="SUPFAM" id="SSF47413">
    <property type="entry name" value="lambda repressor-like DNA-binding domains"/>
    <property type="match status" value="1"/>
</dbReference>
<evidence type="ECO:0000313" key="6">
    <source>
        <dbReference type="Proteomes" id="UP001056201"/>
    </source>
</evidence>
<proteinExistence type="predicted"/>
<evidence type="ECO:0000256" key="3">
    <source>
        <dbReference type="ARBA" id="ARBA00023163"/>
    </source>
</evidence>
<accession>A0ABY4S917</accession>
<dbReference type="GO" id="GO:0003677">
    <property type="term" value="F:DNA binding"/>
    <property type="evidence" value="ECO:0007669"/>
    <property type="project" value="UniProtKB-KW"/>
</dbReference>
<gene>
    <name evidence="5" type="ORF">MW290_06520</name>
</gene>
<organism evidence="5 6">
    <name type="scientific">Aquincola tertiaricarbonis</name>
    <dbReference type="NCBI Taxonomy" id="391953"/>
    <lineage>
        <taxon>Bacteria</taxon>
        <taxon>Pseudomonadati</taxon>
        <taxon>Pseudomonadota</taxon>
        <taxon>Betaproteobacteria</taxon>
        <taxon>Burkholderiales</taxon>
        <taxon>Sphaerotilaceae</taxon>
        <taxon>Aquincola</taxon>
    </lineage>
</organism>
<keyword evidence="2 5" id="KW-0238">DNA-binding</keyword>
<protein>
    <submittedName>
        <fullName evidence="5">LacI family DNA-binding transcriptional regulator</fullName>
    </submittedName>
</protein>
<keyword evidence="1" id="KW-0805">Transcription regulation</keyword>